<evidence type="ECO:0000256" key="4">
    <source>
        <dbReference type="ARBA" id="ARBA00023136"/>
    </source>
</evidence>
<evidence type="ECO:0000313" key="7">
    <source>
        <dbReference type="EMBL" id="CZR61800.1"/>
    </source>
</evidence>
<protein>
    <recommendedName>
        <fullName evidence="6">Wax synthase domain-containing protein</fullName>
    </recommendedName>
</protein>
<keyword evidence="2 5" id="KW-0812">Transmembrane</keyword>
<feature type="transmembrane region" description="Helical" evidence="5">
    <location>
        <begin position="38"/>
        <end position="54"/>
    </location>
</feature>
<dbReference type="GO" id="GO:0016020">
    <property type="term" value="C:membrane"/>
    <property type="evidence" value="ECO:0007669"/>
    <property type="project" value="UniProtKB-SubCell"/>
</dbReference>
<evidence type="ECO:0000256" key="1">
    <source>
        <dbReference type="ARBA" id="ARBA00004141"/>
    </source>
</evidence>
<feature type="transmembrane region" description="Helical" evidence="5">
    <location>
        <begin position="344"/>
        <end position="363"/>
    </location>
</feature>
<dbReference type="AlphaFoldDB" id="A0A1L7X9U9"/>
<proteinExistence type="predicted"/>
<evidence type="ECO:0000256" key="5">
    <source>
        <dbReference type="SAM" id="Phobius"/>
    </source>
</evidence>
<dbReference type="OrthoDB" id="1077582at2759"/>
<feature type="transmembrane region" description="Helical" evidence="5">
    <location>
        <begin position="201"/>
        <end position="221"/>
    </location>
</feature>
<evidence type="ECO:0000256" key="2">
    <source>
        <dbReference type="ARBA" id="ARBA00022692"/>
    </source>
</evidence>
<name>A0A1L7X9U9_9HELO</name>
<gene>
    <name evidence="7" type="ORF">PAC_11697</name>
</gene>
<organism evidence="7 8">
    <name type="scientific">Phialocephala subalpina</name>
    <dbReference type="NCBI Taxonomy" id="576137"/>
    <lineage>
        <taxon>Eukaryota</taxon>
        <taxon>Fungi</taxon>
        <taxon>Dikarya</taxon>
        <taxon>Ascomycota</taxon>
        <taxon>Pezizomycotina</taxon>
        <taxon>Leotiomycetes</taxon>
        <taxon>Helotiales</taxon>
        <taxon>Mollisiaceae</taxon>
        <taxon>Phialocephala</taxon>
        <taxon>Phialocephala fortinii species complex</taxon>
    </lineage>
</organism>
<comment type="subcellular location">
    <subcellularLocation>
        <location evidence="1">Membrane</location>
        <topology evidence="1">Multi-pass membrane protein</topology>
    </subcellularLocation>
</comment>
<evidence type="ECO:0000256" key="3">
    <source>
        <dbReference type="ARBA" id="ARBA00022989"/>
    </source>
</evidence>
<dbReference type="Proteomes" id="UP000184330">
    <property type="component" value="Unassembled WGS sequence"/>
</dbReference>
<keyword evidence="3 5" id="KW-1133">Transmembrane helix</keyword>
<sequence length="394" mass="45280">MFEALFPAEGSPPPSWLQTMMSLVSVGSILLPYGVARLSAGGIVLGLFFYLQFWTADNTVGAYAAGTGCASVLLRWIDLLAVHRPETDFWPVKKVENDTSHVPVEERVPSRIWAKLKWFSSLWIASRGIGWNIQVNQLPPAVPSDYPKALWLRQVTIRTFFMYVGYDMTSNILLYFTRLGPFFTQPLVWQVFYAWVKAFRAYYSFELSYFALAIASVAIGLSQPYQWPPITGSFRRDAYTVRRMWGRCWHQCMRRSCSEAGRIVKNTLGLPDGSFRSKYSQIWIGFLVSALSHHAGATVGCFEDGGYWQFVYFMIQPAGIMLEDLAIHVGKIYGLKWSNWMNRLGVLWTILWFSWTLRFMVAYQPSIWVTSYSIPSAFRYAEQRFRSYLGLEVL</sequence>
<evidence type="ECO:0000313" key="8">
    <source>
        <dbReference type="Proteomes" id="UP000184330"/>
    </source>
</evidence>
<evidence type="ECO:0000259" key="6">
    <source>
        <dbReference type="Pfam" id="PF13813"/>
    </source>
</evidence>
<keyword evidence="8" id="KW-1185">Reference proteome</keyword>
<dbReference type="EMBL" id="FJOG01000019">
    <property type="protein sequence ID" value="CZR61800.1"/>
    <property type="molecule type" value="Genomic_DNA"/>
</dbReference>
<feature type="domain" description="Wax synthase" evidence="6">
    <location>
        <begin position="227"/>
        <end position="302"/>
    </location>
</feature>
<accession>A0A1L7X9U9</accession>
<dbReference type="InterPro" id="IPR032805">
    <property type="entry name" value="Wax_synthase_dom"/>
</dbReference>
<reference evidence="7 8" key="1">
    <citation type="submission" date="2016-03" db="EMBL/GenBank/DDBJ databases">
        <authorList>
            <person name="Ploux O."/>
        </authorList>
    </citation>
    <scope>NUCLEOTIDE SEQUENCE [LARGE SCALE GENOMIC DNA]</scope>
    <source>
        <strain evidence="7 8">UAMH 11012</strain>
    </source>
</reference>
<keyword evidence="4 5" id="KW-0472">Membrane</keyword>
<dbReference type="Pfam" id="PF13813">
    <property type="entry name" value="MBOAT_2"/>
    <property type="match status" value="1"/>
</dbReference>